<feature type="transmembrane region" description="Helical" evidence="2">
    <location>
        <begin position="7"/>
        <end position="24"/>
    </location>
</feature>
<organism evidence="3 4">
    <name type="scientific">Azohydromonas caseinilytica</name>
    <dbReference type="NCBI Taxonomy" id="2728836"/>
    <lineage>
        <taxon>Bacteria</taxon>
        <taxon>Pseudomonadati</taxon>
        <taxon>Pseudomonadota</taxon>
        <taxon>Betaproteobacteria</taxon>
        <taxon>Burkholderiales</taxon>
        <taxon>Sphaerotilaceae</taxon>
        <taxon>Azohydromonas</taxon>
    </lineage>
</organism>
<keyword evidence="2" id="KW-1133">Transmembrane helix</keyword>
<proteinExistence type="predicted"/>
<evidence type="ECO:0000256" key="2">
    <source>
        <dbReference type="SAM" id="Phobius"/>
    </source>
</evidence>
<evidence type="ECO:0000313" key="3">
    <source>
        <dbReference type="EMBL" id="NML15228.1"/>
    </source>
</evidence>
<name>A0A848F7S5_9BURK</name>
<keyword evidence="4" id="KW-1185">Reference proteome</keyword>
<dbReference type="EMBL" id="JABBFW010000005">
    <property type="protein sequence ID" value="NML15228.1"/>
    <property type="molecule type" value="Genomic_DNA"/>
</dbReference>
<comment type="caution">
    <text evidence="3">The sequence shown here is derived from an EMBL/GenBank/DDBJ whole genome shotgun (WGS) entry which is preliminary data.</text>
</comment>
<sequence length="99" mass="11364">MSELIDLLQWPAMVATLVASWMVGSQRKYKRNWGFWLFILSNVLWFVWGWQNHAWALITLQVGLFVLNLRGARKNDPEKIPEQGEARQGARVGQPASSP</sequence>
<keyword evidence="2" id="KW-0812">Transmembrane</keyword>
<feature type="compositionally biased region" description="Basic and acidic residues" evidence="1">
    <location>
        <begin position="75"/>
        <end position="85"/>
    </location>
</feature>
<dbReference type="RefSeq" id="WP_169160131.1">
    <property type="nucleotide sequence ID" value="NZ_JABBFW010000005.1"/>
</dbReference>
<keyword evidence="2" id="KW-0472">Membrane</keyword>
<accession>A0A848F7S5</accession>
<feature type="region of interest" description="Disordered" evidence="1">
    <location>
        <begin position="75"/>
        <end position="99"/>
    </location>
</feature>
<feature type="transmembrane region" description="Helical" evidence="2">
    <location>
        <begin position="54"/>
        <end position="72"/>
    </location>
</feature>
<protein>
    <recommendedName>
        <fullName evidence="5">Amino acid transporter</fullName>
    </recommendedName>
</protein>
<evidence type="ECO:0000313" key="4">
    <source>
        <dbReference type="Proteomes" id="UP000574067"/>
    </source>
</evidence>
<dbReference type="Proteomes" id="UP000574067">
    <property type="component" value="Unassembled WGS sequence"/>
</dbReference>
<gene>
    <name evidence="3" type="ORF">HHL10_09580</name>
</gene>
<evidence type="ECO:0008006" key="5">
    <source>
        <dbReference type="Google" id="ProtNLM"/>
    </source>
</evidence>
<evidence type="ECO:0000256" key="1">
    <source>
        <dbReference type="SAM" id="MobiDB-lite"/>
    </source>
</evidence>
<dbReference type="AlphaFoldDB" id="A0A848F7S5"/>
<reference evidence="3 4" key="1">
    <citation type="submission" date="2020-04" db="EMBL/GenBank/DDBJ databases">
        <title>Azohydromonas sp. isolated from soil.</title>
        <authorList>
            <person name="Dahal R.H."/>
        </authorList>
    </citation>
    <scope>NUCLEOTIDE SEQUENCE [LARGE SCALE GENOMIC DNA]</scope>
    <source>
        <strain evidence="3 4">G-1-1-14</strain>
    </source>
</reference>
<feature type="transmembrane region" description="Helical" evidence="2">
    <location>
        <begin position="31"/>
        <end position="48"/>
    </location>
</feature>